<accession>A0AAN9UK81</accession>
<dbReference type="Proteomes" id="UP001320420">
    <property type="component" value="Unassembled WGS sequence"/>
</dbReference>
<sequence length="94" mass="11032">MQLVRLGVSRTDETLHLPRYHDETVNKRFFTTQDHAARFIIQVIGYDKANHGPCHWEDEMEEIAIAHAFEVLMYLEGIRMEVRCAEEAATMRQL</sequence>
<comment type="caution">
    <text evidence="1">The sequence shown here is derived from an EMBL/GenBank/DDBJ whole genome shotgun (WGS) entry which is preliminary data.</text>
</comment>
<gene>
    <name evidence="1" type="ORF">SLS62_008640</name>
</gene>
<organism evidence="1 2">
    <name type="scientific">Diatrype stigma</name>
    <dbReference type="NCBI Taxonomy" id="117547"/>
    <lineage>
        <taxon>Eukaryota</taxon>
        <taxon>Fungi</taxon>
        <taxon>Dikarya</taxon>
        <taxon>Ascomycota</taxon>
        <taxon>Pezizomycotina</taxon>
        <taxon>Sordariomycetes</taxon>
        <taxon>Xylariomycetidae</taxon>
        <taxon>Xylariales</taxon>
        <taxon>Diatrypaceae</taxon>
        <taxon>Diatrype</taxon>
    </lineage>
</organism>
<evidence type="ECO:0000313" key="2">
    <source>
        <dbReference type="Proteomes" id="UP001320420"/>
    </source>
</evidence>
<protein>
    <submittedName>
        <fullName evidence="1">Uncharacterized protein</fullName>
    </submittedName>
</protein>
<evidence type="ECO:0000313" key="1">
    <source>
        <dbReference type="EMBL" id="KAK7748377.1"/>
    </source>
</evidence>
<name>A0AAN9UK81_9PEZI</name>
<reference evidence="1 2" key="1">
    <citation type="submission" date="2024-02" db="EMBL/GenBank/DDBJ databases">
        <title>De novo assembly and annotation of 12 fungi associated with fruit tree decline syndrome in Ontario, Canada.</title>
        <authorList>
            <person name="Sulman M."/>
            <person name="Ellouze W."/>
            <person name="Ilyukhin E."/>
        </authorList>
    </citation>
    <scope>NUCLEOTIDE SEQUENCE [LARGE SCALE GENOMIC DNA]</scope>
    <source>
        <strain evidence="1 2">M11/M66-122</strain>
    </source>
</reference>
<keyword evidence="2" id="KW-1185">Reference proteome</keyword>
<dbReference type="AlphaFoldDB" id="A0AAN9UK81"/>
<proteinExistence type="predicted"/>
<dbReference type="EMBL" id="JAKJXP020000082">
    <property type="protein sequence ID" value="KAK7748377.1"/>
    <property type="molecule type" value="Genomic_DNA"/>
</dbReference>